<name>A0A660SJI0_UNCW3</name>
<proteinExistence type="predicted"/>
<dbReference type="AlphaFoldDB" id="A0A660SJI0"/>
<dbReference type="SUPFAM" id="SSF110849">
    <property type="entry name" value="ParB/Sulfiredoxin"/>
    <property type="match status" value="1"/>
</dbReference>
<evidence type="ECO:0000313" key="1">
    <source>
        <dbReference type="EMBL" id="RKX70110.1"/>
    </source>
</evidence>
<evidence type="ECO:0000313" key="2">
    <source>
        <dbReference type="Proteomes" id="UP000268469"/>
    </source>
</evidence>
<dbReference type="EMBL" id="QNBE01000051">
    <property type="protein sequence ID" value="RKX70110.1"/>
    <property type="molecule type" value="Genomic_DNA"/>
</dbReference>
<sequence>MPEVFLIDIDEVQPSQLYISAEKLRNVKEHFHSRKPETMEPLPVKRLGSEIIFTDGHTRALVAYLAGFKKVRVYWDEDDLDWGAYEICVKWCKEEGIRSIGDLKDRIVGPEEYEILWLKRCRRMQYDRRRNKL</sequence>
<dbReference type="InterPro" id="IPR036086">
    <property type="entry name" value="ParB/Sulfiredoxin_sf"/>
</dbReference>
<evidence type="ECO:0008006" key="3">
    <source>
        <dbReference type="Google" id="ProtNLM"/>
    </source>
</evidence>
<comment type="caution">
    <text evidence="1">The sequence shown here is derived from an EMBL/GenBank/DDBJ whole genome shotgun (WGS) entry which is preliminary data.</text>
</comment>
<accession>A0A660SJI0</accession>
<organism evidence="1 2">
    <name type="scientific">candidate division WOR-3 bacterium</name>
    <dbReference type="NCBI Taxonomy" id="2052148"/>
    <lineage>
        <taxon>Bacteria</taxon>
        <taxon>Bacteria division WOR-3</taxon>
    </lineage>
</organism>
<gene>
    <name evidence="1" type="ORF">DRP53_06125</name>
</gene>
<reference evidence="1 2" key="1">
    <citation type="submission" date="2018-06" db="EMBL/GenBank/DDBJ databases">
        <title>Extensive metabolic versatility and redundancy in microbially diverse, dynamic hydrothermal sediments.</title>
        <authorList>
            <person name="Dombrowski N."/>
            <person name="Teske A."/>
            <person name="Baker B.J."/>
        </authorList>
    </citation>
    <scope>NUCLEOTIDE SEQUENCE [LARGE SCALE GENOMIC DNA]</scope>
    <source>
        <strain evidence="1">B36_G15</strain>
    </source>
</reference>
<protein>
    <recommendedName>
        <fullName evidence="3">ParB/Sulfiredoxin domain-containing protein</fullName>
    </recommendedName>
</protein>
<dbReference type="Proteomes" id="UP000268469">
    <property type="component" value="Unassembled WGS sequence"/>
</dbReference>